<dbReference type="EMBL" id="FOQU01000002">
    <property type="protein sequence ID" value="SFI12862.1"/>
    <property type="molecule type" value="Genomic_DNA"/>
</dbReference>
<dbReference type="Gene3D" id="1.10.10.10">
    <property type="entry name" value="Winged helix-like DNA-binding domain superfamily/Winged helix DNA-binding domain"/>
    <property type="match status" value="1"/>
</dbReference>
<dbReference type="SUPFAM" id="SSF46785">
    <property type="entry name" value="Winged helix' DNA-binding domain"/>
    <property type="match status" value="1"/>
</dbReference>
<dbReference type="InterPro" id="IPR036390">
    <property type="entry name" value="WH_DNA-bd_sf"/>
</dbReference>
<evidence type="ECO:0000256" key="2">
    <source>
        <dbReference type="ARBA" id="ARBA00023125"/>
    </source>
</evidence>
<evidence type="ECO:0000313" key="6">
    <source>
        <dbReference type="Proteomes" id="UP000199548"/>
    </source>
</evidence>
<evidence type="ECO:0000256" key="3">
    <source>
        <dbReference type="ARBA" id="ARBA00023163"/>
    </source>
</evidence>
<dbReference type="GO" id="GO:0003677">
    <property type="term" value="F:DNA binding"/>
    <property type="evidence" value="ECO:0007669"/>
    <property type="project" value="UniProtKB-KW"/>
</dbReference>
<dbReference type="AlphaFoldDB" id="A0A1I3FP29"/>
<organism evidence="5 6">
    <name type="scientific">Paraburkholderia megapolitana</name>
    <dbReference type="NCBI Taxonomy" id="420953"/>
    <lineage>
        <taxon>Bacteria</taxon>
        <taxon>Pseudomonadati</taxon>
        <taxon>Pseudomonadota</taxon>
        <taxon>Betaproteobacteria</taxon>
        <taxon>Burkholderiales</taxon>
        <taxon>Burkholderiaceae</taxon>
        <taxon>Paraburkholderia</taxon>
    </lineage>
</organism>
<keyword evidence="1" id="KW-0805">Transcription regulation</keyword>
<name>A0A1I3FP29_9BURK</name>
<dbReference type="RefSeq" id="WP_091009056.1">
    <property type="nucleotide sequence ID" value="NZ_CP041745.1"/>
</dbReference>
<evidence type="ECO:0000259" key="4">
    <source>
        <dbReference type="PROSITE" id="PS51118"/>
    </source>
</evidence>
<reference evidence="5 6" key="1">
    <citation type="submission" date="2016-10" db="EMBL/GenBank/DDBJ databases">
        <authorList>
            <person name="de Groot N.N."/>
        </authorList>
    </citation>
    <scope>NUCLEOTIDE SEQUENCE [LARGE SCALE GENOMIC DNA]</scope>
    <source>
        <strain evidence="5 6">LMG 23650</strain>
    </source>
</reference>
<dbReference type="OrthoDB" id="9807069at2"/>
<proteinExistence type="predicted"/>
<keyword evidence="6" id="KW-1185">Reference proteome</keyword>
<evidence type="ECO:0000313" key="5">
    <source>
        <dbReference type="EMBL" id="SFI12862.1"/>
    </source>
</evidence>
<dbReference type="InterPro" id="IPR036388">
    <property type="entry name" value="WH-like_DNA-bd_sf"/>
</dbReference>
<feature type="domain" description="HTH hxlR-type" evidence="4">
    <location>
        <begin position="25"/>
        <end position="124"/>
    </location>
</feature>
<dbReference type="STRING" id="420953.SAMN05192543_10230"/>
<sequence>MRSSHLKVPKACSAAVPETLAIDVCEAVSDVFARVGDKWSLLVIHVLSSGTMRSSELKRSLGPISQKVLTATLRGLERDGYVSRSVTPSVPARVDYELTAMGHEVLAPVTALATWAMSHRPQVKAARAQFDIEYA</sequence>
<dbReference type="PANTHER" id="PTHR33204:SF39">
    <property type="entry name" value="TRANSCRIPTIONAL REGULATORY PROTEIN"/>
    <property type="match status" value="1"/>
</dbReference>
<dbReference type="PANTHER" id="PTHR33204">
    <property type="entry name" value="TRANSCRIPTIONAL REGULATOR, MARR FAMILY"/>
    <property type="match status" value="1"/>
</dbReference>
<dbReference type="Proteomes" id="UP000199548">
    <property type="component" value="Unassembled WGS sequence"/>
</dbReference>
<keyword evidence="2" id="KW-0238">DNA-binding</keyword>
<dbReference type="Pfam" id="PF01638">
    <property type="entry name" value="HxlR"/>
    <property type="match status" value="1"/>
</dbReference>
<keyword evidence="3" id="KW-0804">Transcription</keyword>
<evidence type="ECO:0000256" key="1">
    <source>
        <dbReference type="ARBA" id="ARBA00023015"/>
    </source>
</evidence>
<dbReference type="PROSITE" id="PS51118">
    <property type="entry name" value="HTH_HXLR"/>
    <property type="match status" value="1"/>
</dbReference>
<protein>
    <submittedName>
        <fullName evidence="5">Transcriptional regulator, HxlR family</fullName>
    </submittedName>
</protein>
<gene>
    <name evidence="5" type="ORF">SAMN05192543_10230</name>
</gene>
<accession>A0A1I3FP29</accession>
<dbReference type="InterPro" id="IPR002577">
    <property type="entry name" value="HTH_HxlR"/>
</dbReference>